<dbReference type="Pfam" id="PF04488">
    <property type="entry name" value="Gly_transf_sug"/>
    <property type="match status" value="1"/>
</dbReference>
<dbReference type="Proteomes" id="UP000695022">
    <property type="component" value="Unplaced"/>
</dbReference>
<name>A0ABM1ED27_PRICU</name>
<dbReference type="RefSeq" id="XP_014670098.1">
    <property type="nucleotide sequence ID" value="XM_014814612.1"/>
</dbReference>
<accession>A0ABM1ED27</accession>
<protein>
    <submittedName>
        <fullName evidence="2">Uncharacterized protein LOC106811081</fullName>
    </submittedName>
</protein>
<dbReference type="PANTHER" id="PTHR46830">
    <property type="entry name" value="TRANSFERASE, PUTATIVE-RELATED"/>
    <property type="match status" value="1"/>
</dbReference>
<dbReference type="Gene3D" id="3.90.550.20">
    <property type="match status" value="1"/>
</dbReference>
<evidence type="ECO:0000313" key="1">
    <source>
        <dbReference type="Proteomes" id="UP000695022"/>
    </source>
</evidence>
<organism evidence="1 2">
    <name type="scientific">Priapulus caudatus</name>
    <name type="common">Priapulid worm</name>
    <dbReference type="NCBI Taxonomy" id="37621"/>
    <lineage>
        <taxon>Eukaryota</taxon>
        <taxon>Metazoa</taxon>
        <taxon>Ecdysozoa</taxon>
        <taxon>Scalidophora</taxon>
        <taxon>Priapulida</taxon>
        <taxon>Priapulimorpha</taxon>
        <taxon>Priapulimorphida</taxon>
        <taxon>Priapulidae</taxon>
        <taxon>Priapulus</taxon>
    </lineage>
</organism>
<sequence length="342" mass="40112">MSTVRKSARVVGGMLFAVLLTVYVMSHHYLRQRQLAKPKLRRTNTTQENKQLLLTALLDDPAGLSRWLGLPEQVFITDHQQRALSRRDFVVPNVVHYVWMQGPDDAVLPFWKILGPISVYENLRPDRMIIHGDKRPTGRWFDELFRVIPILEYEYYPLVEEVYGLKLGYLNHIADVARIDIIHKYGGMYFDMDVFVVRPMDALRRYDCVVGIETGYDATRGLINAGALVARPGARFLELWREGYRDYREERWLYNSGEVPTVLLRKNPELVRVSPRIWHDTNGTILNKANVDLSGFYAYHMWGHLWKGVSRAKLFHMKPNNFLKYNNTLSTLLKQYYIDRRH</sequence>
<reference evidence="2" key="1">
    <citation type="submission" date="2025-08" db="UniProtKB">
        <authorList>
            <consortium name="RefSeq"/>
        </authorList>
    </citation>
    <scope>IDENTIFICATION</scope>
</reference>
<gene>
    <name evidence="2" type="primary">LOC106811081</name>
</gene>
<proteinExistence type="predicted"/>
<dbReference type="PANTHER" id="PTHR46830:SF1">
    <property type="entry name" value="ALPHA-1,4-N-ACETYLGLUCOSAMINYLTRANSFERASE"/>
    <property type="match status" value="1"/>
</dbReference>
<dbReference type="GeneID" id="106811081"/>
<dbReference type="InterPro" id="IPR029044">
    <property type="entry name" value="Nucleotide-diphossugar_trans"/>
</dbReference>
<keyword evidence="1" id="KW-1185">Reference proteome</keyword>
<dbReference type="SUPFAM" id="SSF53448">
    <property type="entry name" value="Nucleotide-diphospho-sugar transferases"/>
    <property type="match status" value="1"/>
</dbReference>
<evidence type="ECO:0000313" key="2">
    <source>
        <dbReference type="RefSeq" id="XP_014670098.1"/>
    </source>
</evidence>
<dbReference type="InterPro" id="IPR007577">
    <property type="entry name" value="GlycoTrfase_DXD_sugar-bd_CS"/>
</dbReference>